<dbReference type="InterPro" id="IPR019786">
    <property type="entry name" value="Zinc_finger_PHD-type_CS"/>
</dbReference>
<keyword evidence="3 8" id="KW-0863">Zinc-finger</keyword>
<evidence type="ECO:0000256" key="9">
    <source>
        <dbReference type="SAM" id="Coils"/>
    </source>
</evidence>
<dbReference type="InterPro" id="IPR037869">
    <property type="entry name" value="Spp1/CFP1"/>
</dbReference>
<dbReference type="OrthoDB" id="1884872at2759"/>
<dbReference type="GO" id="GO:0045893">
    <property type="term" value="P:positive regulation of DNA-templated transcription"/>
    <property type="evidence" value="ECO:0007669"/>
    <property type="project" value="TreeGrafter"/>
</dbReference>
<comment type="caution">
    <text evidence="12">The sequence shown here is derived from an EMBL/GenBank/DDBJ whole genome shotgun (WGS) entry which is preliminary data.</text>
</comment>
<dbReference type="SUPFAM" id="SSF57903">
    <property type="entry name" value="FYVE/PHD zinc finger"/>
    <property type="match status" value="1"/>
</dbReference>
<evidence type="ECO:0000256" key="6">
    <source>
        <dbReference type="ARBA" id="ARBA00023163"/>
    </source>
</evidence>
<dbReference type="EMBL" id="VIIS01001641">
    <property type="protein sequence ID" value="KAF0295039.1"/>
    <property type="molecule type" value="Genomic_DNA"/>
</dbReference>
<gene>
    <name evidence="12" type="primary">Dido1_1</name>
    <name evidence="12" type="ORF">FJT64_007377</name>
</gene>
<keyword evidence="5" id="KW-0805">Transcription regulation</keyword>
<evidence type="ECO:0000259" key="11">
    <source>
        <dbReference type="PROSITE" id="PS50016"/>
    </source>
</evidence>
<feature type="coiled-coil region" evidence="9">
    <location>
        <begin position="213"/>
        <end position="240"/>
    </location>
</feature>
<dbReference type="Pfam" id="PF00628">
    <property type="entry name" value="PHD"/>
    <property type="match status" value="1"/>
</dbReference>
<evidence type="ECO:0000256" key="8">
    <source>
        <dbReference type="PROSITE-ProRule" id="PRU00146"/>
    </source>
</evidence>
<dbReference type="PROSITE" id="PS01359">
    <property type="entry name" value="ZF_PHD_1"/>
    <property type="match status" value="1"/>
</dbReference>
<feature type="compositionally biased region" description="Low complexity" evidence="10">
    <location>
        <begin position="62"/>
        <end position="74"/>
    </location>
</feature>
<dbReference type="AlphaFoldDB" id="A0A6A4VQ38"/>
<dbReference type="Gene3D" id="3.40.5.120">
    <property type="match status" value="1"/>
</dbReference>
<keyword evidence="13" id="KW-1185">Reference proteome</keyword>
<name>A0A6A4VQ38_AMPAM</name>
<dbReference type="InterPro" id="IPR011011">
    <property type="entry name" value="Znf_FYVE_PHD"/>
</dbReference>
<accession>A0A6A4VQ38</accession>
<feature type="region of interest" description="Disordered" evidence="10">
    <location>
        <begin position="1"/>
        <end position="78"/>
    </location>
</feature>
<evidence type="ECO:0000256" key="2">
    <source>
        <dbReference type="ARBA" id="ARBA00022723"/>
    </source>
</evidence>
<feature type="region of interest" description="Disordered" evidence="10">
    <location>
        <begin position="312"/>
        <end position="383"/>
    </location>
</feature>
<proteinExistence type="predicted"/>
<evidence type="ECO:0000313" key="12">
    <source>
        <dbReference type="EMBL" id="KAF0295039.1"/>
    </source>
</evidence>
<dbReference type="PROSITE" id="PS50016">
    <property type="entry name" value="ZF_PHD_2"/>
    <property type="match status" value="1"/>
</dbReference>
<feature type="domain" description="PHD-type" evidence="11">
    <location>
        <begin position="162"/>
        <end position="216"/>
    </location>
</feature>
<feature type="compositionally biased region" description="Polar residues" evidence="10">
    <location>
        <begin position="30"/>
        <end position="40"/>
    </location>
</feature>
<evidence type="ECO:0000256" key="7">
    <source>
        <dbReference type="ARBA" id="ARBA00023242"/>
    </source>
</evidence>
<comment type="subcellular location">
    <subcellularLocation>
        <location evidence="1">Nucleus</location>
    </subcellularLocation>
</comment>
<reference evidence="12 13" key="1">
    <citation type="submission" date="2019-07" db="EMBL/GenBank/DDBJ databases">
        <title>Draft genome assembly of a fouling barnacle, Amphibalanus amphitrite (Darwin, 1854): The first reference genome for Thecostraca.</title>
        <authorList>
            <person name="Kim W."/>
        </authorList>
    </citation>
    <scope>NUCLEOTIDE SEQUENCE [LARGE SCALE GENOMIC DNA]</scope>
    <source>
        <strain evidence="12">SNU_AA5</strain>
        <tissue evidence="12">Soma without cirri and trophi</tissue>
    </source>
</reference>
<evidence type="ECO:0000256" key="5">
    <source>
        <dbReference type="ARBA" id="ARBA00023015"/>
    </source>
</evidence>
<keyword evidence="6" id="KW-0804">Transcription</keyword>
<dbReference type="SMART" id="SM00249">
    <property type="entry name" value="PHD"/>
    <property type="match status" value="1"/>
</dbReference>
<keyword evidence="4" id="KW-0862">Zinc</keyword>
<evidence type="ECO:0000313" key="13">
    <source>
        <dbReference type="Proteomes" id="UP000440578"/>
    </source>
</evidence>
<dbReference type="InterPro" id="IPR019787">
    <property type="entry name" value="Znf_PHD-finger"/>
</dbReference>
<dbReference type="CDD" id="cd15552">
    <property type="entry name" value="PHD_PHF3_like"/>
    <property type="match status" value="1"/>
</dbReference>
<dbReference type="InterPro" id="IPR037259">
    <property type="entry name" value="BRK_sf"/>
</dbReference>
<dbReference type="Gene3D" id="3.30.40.10">
    <property type="entry name" value="Zinc/RING finger domain, C3HC4 (zinc finger)"/>
    <property type="match status" value="1"/>
</dbReference>
<sequence>MRSFVPDPTTEGDDSDEETLASLAAHRTTDQSPQTGSASDSGAGRPRRDRRVPLKLQDPLMVSPVASSSAAASPGKRKGGVKLMVKGLDEDDVCMCRLSLRQGLDEDDVCTSRLSLRQGLDEDDVVVDTVPDDGEEEEDEDDLGGEEEEDSDGWQSEDDPDKLWCICRQPHNNRFMICCDKCEDWFHGNCVGVTRAMGAQMEEEGRDWVCPLCKRKQKQREAAEREAATLARQAARAKAQAAHSPRKTVRLKAPTVGNLKSWLKMHPSFEVLKPGMLPTTKFYGKANVKTVGAASAQQTPHKPSVHIIRPSAASVAAHKESSGSPARHKSVSSDPSGERRHSAGGGGSPAHRRRSSGGGEQVPKKRRKHTRDEDEPQPEKRIR</sequence>
<feature type="compositionally biased region" description="Acidic residues" evidence="10">
    <location>
        <begin position="10"/>
        <end position="19"/>
    </location>
</feature>
<keyword evidence="7" id="KW-0539">Nucleus</keyword>
<dbReference type="Pfam" id="PF07533">
    <property type="entry name" value="BRK"/>
    <property type="match status" value="1"/>
</dbReference>
<dbReference type="GO" id="GO:0048188">
    <property type="term" value="C:Set1C/COMPASS complex"/>
    <property type="evidence" value="ECO:0007669"/>
    <property type="project" value="InterPro"/>
</dbReference>
<dbReference type="PANTHER" id="PTHR46174:SF1">
    <property type="entry name" value="CXXC-TYPE ZINC FINGER PROTEIN 1"/>
    <property type="match status" value="1"/>
</dbReference>
<dbReference type="InterPro" id="IPR006576">
    <property type="entry name" value="BRK_domain"/>
</dbReference>
<dbReference type="SUPFAM" id="SSF160481">
    <property type="entry name" value="BRK domain-like"/>
    <property type="match status" value="1"/>
</dbReference>
<feature type="region of interest" description="Disordered" evidence="10">
    <location>
        <begin position="122"/>
        <end position="158"/>
    </location>
</feature>
<dbReference type="InterPro" id="IPR013083">
    <property type="entry name" value="Znf_RING/FYVE/PHD"/>
</dbReference>
<evidence type="ECO:0000256" key="3">
    <source>
        <dbReference type="ARBA" id="ARBA00022771"/>
    </source>
</evidence>
<evidence type="ECO:0000256" key="4">
    <source>
        <dbReference type="ARBA" id="ARBA00022833"/>
    </source>
</evidence>
<evidence type="ECO:0000256" key="10">
    <source>
        <dbReference type="SAM" id="MobiDB-lite"/>
    </source>
</evidence>
<keyword evidence="9" id="KW-0175">Coiled coil</keyword>
<dbReference type="PANTHER" id="PTHR46174">
    <property type="entry name" value="CXXC-TYPE ZINC FINGER PROTEIN 1"/>
    <property type="match status" value="1"/>
</dbReference>
<keyword evidence="2" id="KW-0479">Metal-binding</keyword>
<dbReference type="Proteomes" id="UP000440578">
    <property type="component" value="Unassembled WGS sequence"/>
</dbReference>
<organism evidence="12 13">
    <name type="scientific">Amphibalanus amphitrite</name>
    <name type="common">Striped barnacle</name>
    <name type="synonym">Balanus amphitrite</name>
    <dbReference type="NCBI Taxonomy" id="1232801"/>
    <lineage>
        <taxon>Eukaryota</taxon>
        <taxon>Metazoa</taxon>
        <taxon>Ecdysozoa</taxon>
        <taxon>Arthropoda</taxon>
        <taxon>Crustacea</taxon>
        <taxon>Multicrustacea</taxon>
        <taxon>Cirripedia</taxon>
        <taxon>Thoracica</taxon>
        <taxon>Thoracicalcarea</taxon>
        <taxon>Balanomorpha</taxon>
        <taxon>Balanoidea</taxon>
        <taxon>Balanidae</taxon>
        <taxon>Amphibalaninae</taxon>
        <taxon>Amphibalanus</taxon>
    </lineage>
</organism>
<evidence type="ECO:0000256" key="1">
    <source>
        <dbReference type="ARBA" id="ARBA00004123"/>
    </source>
</evidence>
<dbReference type="InterPro" id="IPR001965">
    <property type="entry name" value="Znf_PHD"/>
</dbReference>
<dbReference type="GO" id="GO:0008270">
    <property type="term" value="F:zinc ion binding"/>
    <property type="evidence" value="ECO:0007669"/>
    <property type="project" value="UniProtKB-KW"/>
</dbReference>
<protein>
    <submittedName>
        <fullName evidence="12">Death-inducer obliterator 1</fullName>
    </submittedName>
</protein>